<organism evidence="1 2">
    <name type="scientific">Protea cynaroides</name>
    <dbReference type="NCBI Taxonomy" id="273540"/>
    <lineage>
        <taxon>Eukaryota</taxon>
        <taxon>Viridiplantae</taxon>
        <taxon>Streptophyta</taxon>
        <taxon>Embryophyta</taxon>
        <taxon>Tracheophyta</taxon>
        <taxon>Spermatophyta</taxon>
        <taxon>Magnoliopsida</taxon>
        <taxon>Proteales</taxon>
        <taxon>Proteaceae</taxon>
        <taxon>Protea</taxon>
    </lineage>
</organism>
<dbReference type="Proteomes" id="UP001141806">
    <property type="component" value="Unassembled WGS sequence"/>
</dbReference>
<sequence>MCKVSFIPAMVDVVEGSISALGWKPMVVGGSLRESALVVRELLTEELLMMVFSAGRLCSARGVSSREGAESRLETGGLLSEMVFPTVISSIVAGGMQKDRGSDDGLRSKFSVALVVVMLHLTHGGVLAEGVVSQSVTTVDVADQLLQRQDLLGTRVN</sequence>
<keyword evidence="2" id="KW-1185">Reference proteome</keyword>
<comment type="caution">
    <text evidence="1">The sequence shown here is derived from an EMBL/GenBank/DDBJ whole genome shotgun (WGS) entry which is preliminary data.</text>
</comment>
<name>A0A9Q0R1A3_9MAGN</name>
<reference evidence="1" key="1">
    <citation type="journal article" date="2023" name="Plant J.">
        <title>The genome of the king protea, Protea cynaroides.</title>
        <authorList>
            <person name="Chang J."/>
            <person name="Duong T.A."/>
            <person name="Schoeman C."/>
            <person name="Ma X."/>
            <person name="Roodt D."/>
            <person name="Barker N."/>
            <person name="Li Z."/>
            <person name="Van de Peer Y."/>
            <person name="Mizrachi E."/>
        </authorList>
    </citation>
    <scope>NUCLEOTIDE SEQUENCE</scope>
    <source>
        <tissue evidence="1">Young leaves</tissue>
    </source>
</reference>
<dbReference type="AlphaFoldDB" id="A0A9Q0R1A3"/>
<gene>
    <name evidence="1" type="ORF">NE237_010112</name>
</gene>
<protein>
    <submittedName>
        <fullName evidence="1">Uncharacterized protein</fullName>
    </submittedName>
</protein>
<evidence type="ECO:0000313" key="1">
    <source>
        <dbReference type="EMBL" id="KAJ4979332.1"/>
    </source>
</evidence>
<proteinExistence type="predicted"/>
<evidence type="ECO:0000313" key="2">
    <source>
        <dbReference type="Proteomes" id="UP001141806"/>
    </source>
</evidence>
<accession>A0A9Q0R1A3</accession>
<dbReference type="EMBL" id="JAMYWD010000002">
    <property type="protein sequence ID" value="KAJ4979332.1"/>
    <property type="molecule type" value="Genomic_DNA"/>
</dbReference>